<keyword evidence="2" id="KW-0472">Membrane</keyword>
<feature type="chain" id="PRO_5047105714" description="LPXTG cell wall anchor domain-containing protein" evidence="3">
    <location>
        <begin position="25"/>
        <end position="238"/>
    </location>
</feature>
<comment type="caution">
    <text evidence="4">The sequence shown here is derived from an EMBL/GenBank/DDBJ whole genome shotgun (WGS) entry which is preliminary data.</text>
</comment>
<proteinExistence type="predicted"/>
<accession>A0ABV6B1H8</accession>
<feature type="region of interest" description="Disordered" evidence="1">
    <location>
        <begin position="24"/>
        <end position="105"/>
    </location>
</feature>
<feature type="transmembrane region" description="Helical" evidence="2">
    <location>
        <begin position="215"/>
        <end position="233"/>
    </location>
</feature>
<evidence type="ECO:0008006" key="6">
    <source>
        <dbReference type="Google" id="ProtNLM"/>
    </source>
</evidence>
<keyword evidence="2" id="KW-1133">Transmembrane helix</keyword>
<keyword evidence="5" id="KW-1185">Reference proteome</keyword>
<dbReference type="EMBL" id="JBHLYR010000051">
    <property type="protein sequence ID" value="MFB9993604.1"/>
    <property type="molecule type" value="Genomic_DNA"/>
</dbReference>
<protein>
    <recommendedName>
        <fullName evidence="6">LPXTG cell wall anchor domain-containing protein</fullName>
    </recommendedName>
</protein>
<dbReference type="RefSeq" id="WP_380012754.1">
    <property type="nucleotide sequence ID" value="NZ_JBHLYR010000051.1"/>
</dbReference>
<keyword evidence="2" id="KW-0812">Transmembrane</keyword>
<organism evidence="4 5">
    <name type="scientific">Deinococcus oregonensis</name>
    <dbReference type="NCBI Taxonomy" id="1805970"/>
    <lineage>
        <taxon>Bacteria</taxon>
        <taxon>Thermotogati</taxon>
        <taxon>Deinococcota</taxon>
        <taxon>Deinococci</taxon>
        <taxon>Deinococcales</taxon>
        <taxon>Deinococcaceae</taxon>
        <taxon>Deinococcus</taxon>
    </lineage>
</organism>
<evidence type="ECO:0000313" key="4">
    <source>
        <dbReference type="EMBL" id="MFB9993604.1"/>
    </source>
</evidence>
<evidence type="ECO:0000256" key="3">
    <source>
        <dbReference type="SAM" id="SignalP"/>
    </source>
</evidence>
<sequence length="238" mass="25402">MKSPRLPLSALLITLALGSSLADAARRSGGGFGGSRSSGSTYRAPTPQYRAPTPQYRAPTPQYRAPQNTAPQYRAPAPAQRTPAPTQRSTTTAPTRTPNTAPVPNVSAAQLSGWKSVKLPAGVPRTAITYSTVKNSQYQYQLQNGRYYPYPQSYYRSQGIGSDILKYALIYTAVSSVANAGRPNVVVNNVPAGGELSGLTYDTPTTITQPAGPNLWTYVGVGFLAAAAGWFAFGRRKR</sequence>
<gene>
    <name evidence="4" type="ORF">ACFFLM_16705</name>
</gene>
<dbReference type="Proteomes" id="UP001589733">
    <property type="component" value="Unassembled WGS sequence"/>
</dbReference>
<feature type="signal peptide" evidence="3">
    <location>
        <begin position="1"/>
        <end position="24"/>
    </location>
</feature>
<keyword evidence="3" id="KW-0732">Signal</keyword>
<evidence type="ECO:0000256" key="1">
    <source>
        <dbReference type="SAM" id="MobiDB-lite"/>
    </source>
</evidence>
<evidence type="ECO:0000256" key="2">
    <source>
        <dbReference type="SAM" id="Phobius"/>
    </source>
</evidence>
<name>A0ABV6B1H8_9DEIO</name>
<evidence type="ECO:0000313" key="5">
    <source>
        <dbReference type="Proteomes" id="UP001589733"/>
    </source>
</evidence>
<reference evidence="4 5" key="1">
    <citation type="submission" date="2024-09" db="EMBL/GenBank/DDBJ databases">
        <authorList>
            <person name="Sun Q."/>
            <person name="Mori K."/>
        </authorList>
    </citation>
    <scope>NUCLEOTIDE SEQUENCE [LARGE SCALE GENOMIC DNA]</scope>
    <source>
        <strain evidence="4 5">JCM 13503</strain>
    </source>
</reference>
<feature type="compositionally biased region" description="Low complexity" evidence="1">
    <location>
        <begin position="69"/>
        <end position="104"/>
    </location>
</feature>